<dbReference type="PANTHER" id="PTHR43431:SF7">
    <property type="entry name" value="OXIDOREDUCTASE, SHORT CHAIN DEHYDROGENASE_REDUCTASE FAMILY (AFU_ORTHOLOGUE AFUA_5G14000)"/>
    <property type="match status" value="1"/>
</dbReference>
<dbReference type="PANTHER" id="PTHR43431">
    <property type="entry name" value="OXIDOREDUCTASE, SHORT CHAIN DEHYDROGENASE/REDUCTASE FAMILY (AFU_ORTHOLOGUE AFUA_5G14000)"/>
    <property type="match status" value="1"/>
</dbReference>
<protein>
    <submittedName>
        <fullName evidence="1">SDR family oxidoreductase</fullName>
    </submittedName>
</protein>
<dbReference type="RefSeq" id="WP_148062227.1">
    <property type="nucleotide sequence ID" value="NZ_VRYZ01000001.1"/>
</dbReference>
<dbReference type="SUPFAM" id="SSF51735">
    <property type="entry name" value="NAD(P)-binding Rossmann-fold domains"/>
    <property type="match status" value="1"/>
</dbReference>
<reference evidence="1 2" key="1">
    <citation type="submission" date="2019-08" db="EMBL/GenBank/DDBJ databases">
        <title>Parahaliea maris sp. nov., isolated from the surface seawater.</title>
        <authorList>
            <person name="Liu Y."/>
        </authorList>
    </citation>
    <scope>NUCLEOTIDE SEQUENCE [LARGE SCALE GENOMIC DNA]</scope>
    <source>
        <strain evidence="1 2">S2-26</strain>
    </source>
</reference>
<dbReference type="OrthoDB" id="5513072at2"/>
<accession>A0A5C9A589</accession>
<gene>
    <name evidence="1" type="ORF">FVW59_00140</name>
</gene>
<dbReference type="AlphaFoldDB" id="A0A5C9A589"/>
<dbReference type="InterPro" id="IPR002347">
    <property type="entry name" value="SDR_fam"/>
</dbReference>
<evidence type="ECO:0000313" key="1">
    <source>
        <dbReference type="EMBL" id="TXS94371.1"/>
    </source>
</evidence>
<proteinExistence type="predicted"/>
<dbReference type="Proteomes" id="UP000321933">
    <property type="component" value="Unassembled WGS sequence"/>
</dbReference>
<sequence>MSQSGSPAVLVVGAGDFIGAEIGKRFAREGFVVCLGRRNGDKLAPLVQEIEAAGGRAHAYTLDARDESSVQAVFAEIEDNVGPLATVIFNVGANVRFPLQETTSRVFRKVWEMACFAGFLVGREAASYMAPRGTGSIFFTGATASMRGASGYAAFASAKFGLRALAQSMARELGPQNIHVAHLVIDSAVDTAWVRERIGAGGVDVAALPEDALMRPASVAEAYWQLHCQTRDAWTFELDIRPFAETW</sequence>
<dbReference type="Pfam" id="PF00106">
    <property type="entry name" value="adh_short"/>
    <property type="match status" value="1"/>
</dbReference>
<comment type="caution">
    <text evidence="1">The sequence shown here is derived from an EMBL/GenBank/DDBJ whole genome shotgun (WGS) entry which is preliminary data.</text>
</comment>
<organism evidence="1 2">
    <name type="scientific">Parahaliea aestuarii</name>
    <dbReference type="NCBI Taxonomy" id="1852021"/>
    <lineage>
        <taxon>Bacteria</taxon>
        <taxon>Pseudomonadati</taxon>
        <taxon>Pseudomonadota</taxon>
        <taxon>Gammaproteobacteria</taxon>
        <taxon>Cellvibrionales</taxon>
        <taxon>Halieaceae</taxon>
        <taxon>Parahaliea</taxon>
    </lineage>
</organism>
<name>A0A5C9A589_9GAMM</name>
<dbReference type="PRINTS" id="PR00081">
    <property type="entry name" value="GDHRDH"/>
</dbReference>
<evidence type="ECO:0000313" key="2">
    <source>
        <dbReference type="Proteomes" id="UP000321933"/>
    </source>
</evidence>
<dbReference type="InterPro" id="IPR036291">
    <property type="entry name" value="NAD(P)-bd_dom_sf"/>
</dbReference>
<keyword evidence="2" id="KW-1185">Reference proteome</keyword>
<dbReference type="EMBL" id="VRYZ01000001">
    <property type="protein sequence ID" value="TXS94371.1"/>
    <property type="molecule type" value="Genomic_DNA"/>
</dbReference>
<dbReference type="Gene3D" id="3.40.50.720">
    <property type="entry name" value="NAD(P)-binding Rossmann-like Domain"/>
    <property type="match status" value="1"/>
</dbReference>
<dbReference type="CDD" id="cd05373">
    <property type="entry name" value="SDR_c10"/>
    <property type="match status" value="1"/>
</dbReference>